<evidence type="ECO:0000313" key="3">
    <source>
        <dbReference type="Proteomes" id="UP000551616"/>
    </source>
</evidence>
<sequence>MPYENIIQFYAYVTPFLGATQFIVLGVWLGLMLLSPATLEGLTEEQIAKLRSYRRRYVRILLRSIFGFVVLLPISGFFLWTATRHITSPSGSYILLGILYGLWWVYLVGGILFTAWQCLEELREGQ</sequence>
<organism evidence="2 3">
    <name type="scientific">Bremerella alba</name>
    <dbReference type="NCBI Taxonomy" id="980252"/>
    <lineage>
        <taxon>Bacteria</taxon>
        <taxon>Pseudomonadati</taxon>
        <taxon>Planctomycetota</taxon>
        <taxon>Planctomycetia</taxon>
        <taxon>Pirellulales</taxon>
        <taxon>Pirellulaceae</taxon>
        <taxon>Bremerella</taxon>
    </lineage>
</organism>
<keyword evidence="1" id="KW-0472">Membrane</keyword>
<dbReference type="Proteomes" id="UP000551616">
    <property type="component" value="Unassembled WGS sequence"/>
</dbReference>
<protein>
    <submittedName>
        <fullName evidence="2">Uncharacterized protein</fullName>
    </submittedName>
</protein>
<dbReference type="EMBL" id="JABRWO010000015">
    <property type="protein sequence ID" value="MBA2117447.1"/>
    <property type="molecule type" value="Genomic_DNA"/>
</dbReference>
<feature type="transmembrane region" description="Helical" evidence="1">
    <location>
        <begin position="60"/>
        <end position="81"/>
    </location>
</feature>
<name>A0A7V8V9J2_9BACT</name>
<proteinExistence type="predicted"/>
<keyword evidence="1" id="KW-1133">Transmembrane helix</keyword>
<keyword evidence="1" id="KW-0812">Transmembrane</keyword>
<feature type="transmembrane region" description="Helical" evidence="1">
    <location>
        <begin position="93"/>
        <end position="116"/>
    </location>
</feature>
<reference evidence="2 3" key="1">
    <citation type="submission" date="2020-05" db="EMBL/GenBank/DDBJ databases">
        <title>Bremerella alba sp. nov., a novel planctomycete isolated from the surface of the macroalga Fucus spiralis.</title>
        <authorList>
            <person name="Godinho O."/>
            <person name="Botelho R."/>
            <person name="Albuquerque L."/>
            <person name="Wiegand S."/>
            <person name="Da Costa M.S."/>
            <person name="Lobo-Da-Cunha A."/>
            <person name="Jogler C."/>
            <person name="Lage O.M."/>
        </authorList>
    </citation>
    <scope>NUCLEOTIDE SEQUENCE [LARGE SCALE GENOMIC DNA]</scope>
    <source>
        <strain evidence="2 3">FF15</strain>
    </source>
</reference>
<evidence type="ECO:0000256" key="1">
    <source>
        <dbReference type="SAM" id="Phobius"/>
    </source>
</evidence>
<accession>A0A7V8V9J2</accession>
<feature type="transmembrane region" description="Helical" evidence="1">
    <location>
        <begin position="12"/>
        <end position="39"/>
    </location>
</feature>
<gene>
    <name evidence="2" type="ORF">HOV93_46460</name>
</gene>
<dbReference type="AlphaFoldDB" id="A0A7V8V9J2"/>
<keyword evidence="3" id="KW-1185">Reference proteome</keyword>
<evidence type="ECO:0000313" key="2">
    <source>
        <dbReference type="EMBL" id="MBA2117447.1"/>
    </source>
</evidence>
<comment type="caution">
    <text evidence="2">The sequence shown here is derived from an EMBL/GenBank/DDBJ whole genome shotgun (WGS) entry which is preliminary data.</text>
</comment>
<dbReference type="RefSeq" id="WP_207398827.1">
    <property type="nucleotide sequence ID" value="NZ_JABRWO010000015.1"/>
</dbReference>